<accession>A0A6C0QUD3</accession>
<dbReference type="AlphaFoldDB" id="A0A6C0QUD3"/>
<organism evidence="1 2">
    <name type="scientific">Paenibacillus larvae subsp. larvae</name>
    <dbReference type="NCBI Taxonomy" id="147375"/>
    <lineage>
        <taxon>Bacteria</taxon>
        <taxon>Bacillati</taxon>
        <taxon>Bacillota</taxon>
        <taxon>Bacilli</taxon>
        <taxon>Bacillales</taxon>
        <taxon>Paenibacillaceae</taxon>
        <taxon>Paenibacillus</taxon>
    </lineage>
</organism>
<gene>
    <name evidence="1" type="ORF">ERICV_02734</name>
</gene>
<sequence length="99" mass="11346">MSRPHIRRDAGVANRLETQYLGSADNTRIDNWMDIIAVFAVRTVMDSENGMDVATLDATRVDVIRSVFWDMNQLDSYVETITVEHEDGSTSEETITWYE</sequence>
<dbReference type="EMBL" id="CP019717">
    <property type="protein sequence ID" value="QHZ51856.1"/>
    <property type="molecule type" value="Genomic_DNA"/>
</dbReference>
<dbReference type="RefSeq" id="WP_144029599.1">
    <property type="nucleotide sequence ID" value="NZ_CP019651.1"/>
</dbReference>
<proteinExistence type="predicted"/>
<evidence type="ECO:0000313" key="1">
    <source>
        <dbReference type="EMBL" id="QHZ51856.1"/>
    </source>
</evidence>
<evidence type="ECO:0000313" key="2">
    <source>
        <dbReference type="Proteomes" id="UP000464330"/>
    </source>
</evidence>
<reference evidence="1 2" key="1">
    <citation type="journal article" date="2020" name="Int. J. Med. Microbiol.">
        <title>Discovery of Paenibacillus larvae ERIC V: Phenotypic and genomic comparison to genotypes ERIC I-IV reveal different inventories of virulence factors which correlate with epidemiological prevalences of American Foulbrood.</title>
        <authorList>
            <person name="Beims H."/>
            <person name="Bunk B."/>
            <person name="Erler S."/>
            <person name="Mohr K.I."/>
            <person name="Sproer C."/>
            <person name="Pradella S."/>
            <person name="Gunther G."/>
            <person name="Rohde M."/>
            <person name="von der Ohe W."/>
            <person name="Steinert M."/>
        </authorList>
    </citation>
    <scope>NUCLEOTIDE SEQUENCE [LARGE SCALE GENOMIC DNA]</scope>
    <source>
        <strain evidence="1">Eric_V</strain>
    </source>
</reference>
<name>A0A6C0QUD3_9BACL</name>
<dbReference type="Proteomes" id="UP000464330">
    <property type="component" value="Chromosome"/>
</dbReference>
<protein>
    <submittedName>
        <fullName evidence="1">Uncharacterized protein</fullName>
    </submittedName>
</protein>